<feature type="chain" id="PRO_5046608372" description="Multidrug resistance protein MdtA-like barrel-sandwich hybrid domain-containing protein" evidence="2">
    <location>
        <begin position="25"/>
        <end position="362"/>
    </location>
</feature>
<dbReference type="InterPro" id="IPR006143">
    <property type="entry name" value="RND_pump_MFP"/>
</dbReference>
<feature type="signal peptide" evidence="2">
    <location>
        <begin position="1"/>
        <end position="24"/>
    </location>
</feature>
<protein>
    <recommendedName>
        <fullName evidence="3">Multidrug resistance protein MdtA-like barrel-sandwich hybrid domain-containing protein</fullName>
    </recommendedName>
</protein>
<dbReference type="Gene3D" id="2.40.30.170">
    <property type="match status" value="1"/>
</dbReference>
<dbReference type="NCBIfam" id="TIGR01730">
    <property type="entry name" value="RND_mfp"/>
    <property type="match status" value="1"/>
</dbReference>
<dbReference type="Proteomes" id="UP001500021">
    <property type="component" value="Unassembled WGS sequence"/>
</dbReference>
<dbReference type="PANTHER" id="PTHR30469:SF15">
    <property type="entry name" value="HLYD FAMILY OF SECRETION PROTEINS"/>
    <property type="match status" value="1"/>
</dbReference>
<dbReference type="Pfam" id="PF25917">
    <property type="entry name" value="BSH_RND"/>
    <property type="match status" value="1"/>
</dbReference>
<dbReference type="PANTHER" id="PTHR30469">
    <property type="entry name" value="MULTIDRUG RESISTANCE PROTEIN MDTA"/>
    <property type="match status" value="1"/>
</dbReference>
<evidence type="ECO:0000256" key="2">
    <source>
        <dbReference type="SAM" id="SignalP"/>
    </source>
</evidence>
<keyword evidence="2" id="KW-0732">Signal</keyword>
<proteinExistence type="inferred from homology"/>
<comment type="caution">
    <text evidence="4">The sequence shown here is derived from an EMBL/GenBank/DDBJ whole genome shotgun (WGS) entry which is preliminary data.</text>
</comment>
<sequence>MAASASSSLTFIIAFWAISQTALAMSSGDQLTDNSQKVTVAQASSLLFYPEKKATALVSSINHAKVPAQIAAQVLSVNVQLGSSVNQGQVLVNLDCQDKTIYLAKQKSQLATTQAQLQLAKRNFERSVQLKKDGHIGEAELDESEIKVTVTQEQVNQVIQEKKSAELAVQRCQVVAPFDGMVTERMVNEGDYVNTGDPLVKVLEQDNLEIAAQIPIDQMKSLAQAGAYYFINNESKYPINIKHVVNFVASNSRSQVVTFTISSKGHEAILAGMNGMVSWQSKRSYLPAHLLTQRHGQYGIFVVTKKAGTEVNTAKFIALPNAQEGRPFELVLDNNQTVIVDGRHRVNDGMAVTFNNAKQQLK</sequence>
<organism evidence="4 5">
    <name type="scientific">Colwellia asteriadis</name>
    <dbReference type="NCBI Taxonomy" id="517723"/>
    <lineage>
        <taxon>Bacteria</taxon>
        <taxon>Pseudomonadati</taxon>
        <taxon>Pseudomonadota</taxon>
        <taxon>Gammaproteobacteria</taxon>
        <taxon>Alteromonadales</taxon>
        <taxon>Colwelliaceae</taxon>
        <taxon>Colwellia</taxon>
    </lineage>
</organism>
<feature type="domain" description="Multidrug resistance protein MdtA-like barrel-sandwich hybrid" evidence="3">
    <location>
        <begin position="62"/>
        <end position="203"/>
    </location>
</feature>
<reference evidence="4 5" key="1">
    <citation type="journal article" date="2019" name="Int. J. Syst. Evol. Microbiol.">
        <title>The Global Catalogue of Microorganisms (GCM) 10K type strain sequencing project: providing services to taxonomists for standard genome sequencing and annotation.</title>
        <authorList>
            <consortium name="The Broad Institute Genomics Platform"/>
            <consortium name="The Broad Institute Genome Sequencing Center for Infectious Disease"/>
            <person name="Wu L."/>
            <person name="Ma J."/>
        </authorList>
    </citation>
    <scope>NUCLEOTIDE SEQUENCE [LARGE SCALE GENOMIC DNA]</scope>
    <source>
        <strain evidence="4 5">JCM 15608</strain>
    </source>
</reference>
<accession>A0ABN1L9Q8</accession>
<evidence type="ECO:0000256" key="1">
    <source>
        <dbReference type="ARBA" id="ARBA00009477"/>
    </source>
</evidence>
<dbReference type="RefSeq" id="WP_343818316.1">
    <property type="nucleotide sequence ID" value="NZ_BAAAFA010000010.1"/>
</dbReference>
<name>A0ABN1L9Q8_9GAMM</name>
<dbReference type="SUPFAM" id="SSF111369">
    <property type="entry name" value="HlyD-like secretion proteins"/>
    <property type="match status" value="1"/>
</dbReference>
<evidence type="ECO:0000313" key="4">
    <source>
        <dbReference type="EMBL" id="GAA0821449.1"/>
    </source>
</evidence>
<dbReference type="Gene3D" id="1.10.287.470">
    <property type="entry name" value="Helix hairpin bin"/>
    <property type="match status" value="1"/>
</dbReference>
<dbReference type="EMBL" id="BAAAFA010000010">
    <property type="protein sequence ID" value="GAA0821449.1"/>
    <property type="molecule type" value="Genomic_DNA"/>
</dbReference>
<keyword evidence="5" id="KW-1185">Reference proteome</keyword>
<evidence type="ECO:0000259" key="3">
    <source>
        <dbReference type="Pfam" id="PF25917"/>
    </source>
</evidence>
<comment type="similarity">
    <text evidence="1">Belongs to the membrane fusion protein (MFP) (TC 8.A.1) family.</text>
</comment>
<dbReference type="Gene3D" id="2.40.50.100">
    <property type="match status" value="1"/>
</dbReference>
<evidence type="ECO:0000313" key="5">
    <source>
        <dbReference type="Proteomes" id="UP001500021"/>
    </source>
</evidence>
<gene>
    <name evidence="4" type="ORF">GCM10009111_28460</name>
</gene>
<dbReference type="InterPro" id="IPR058625">
    <property type="entry name" value="MdtA-like_BSH"/>
</dbReference>